<dbReference type="Gene3D" id="3.30.70.100">
    <property type="match status" value="1"/>
</dbReference>
<evidence type="ECO:0000313" key="10">
    <source>
        <dbReference type="Proteomes" id="UP000198778"/>
    </source>
</evidence>
<evidence type="ECO:0000256" key="3">
    <source>
        <dbReference type="ARBA" id="ARBA00015991"/>
    </source>
</evidence>
<organism evidence="9 10">
    <name type="scientific">Alkalicoccus daliensis</name>
    <dbReference type="NCBI Taxonomy" id="745820"/>
    <lineage>
        <taxon>Bacteria</taxon>
        <taxon>Bacillati</taxon>
        <taxon>Bacillota</taxon>
        <taxon>Bacilli</taxon>
        <taxon>Bacillales</taxon>
        <taxon>Bacillaceae</taxon>
        <taxon>Alkalicoccus</taxon>
    </lineage>
</organism>
<evidence type="ECO:0000256" key="6">
    <source>
        <dbReference type="RuleBase" id="RU000553"/>
    </source>
</evidence>
<sequence>MPRYDITVTGRVQGVGFRYFAQLEAKQRELTGWVKNEDDGSVRMEAEGKEEALNNFIRALAQARYPAEVDDIIPLTIESVETESDFRIIH</sequence>
<dbReference type="InterPro" id="IPR017968">
    <property type="entry name" value="Acylphosphatase_CS"/>
</dbReference>
<evidence type="ECO:0000313" key="9">
    <source>
        <dbReference type="EMBL" id="SDN74449.1"/>
    </source>
</evidence>
<name>A0A1H0DWI4_9BACI</name>
<evidence type="ECO:0000256" key="1">
    <source>
        <dbReference type="ARBA" id="ARBA00005614"/>
    </source>
</evidence>
<keyword evidence="5 6" id="KW-0378">Hydrolase</keyword>
<dbReference type="PROSITE" id="PS51160">
    <property type="entry name" value="ACYLPHOSPHATASE_3"/>
    <property type="match status" value="1"/>
</dbReference>
<dbReference type="GO" id="GO:0003998">
    <property type="term" value="F:acylphosphatase activity"/>
    <property type="evidence" value="ECO:0007669"/>
    <property type="project" value="UniProtKB-EC"/>
</dbReference>
<dbReference type="AlphaFoldDB" id="A0A1H0DWI4"/>
<dbReference type="RefSeq" id="WP_090842032.1">
    <property type="nucleotide sequence ID" value="NZ_FNIL01000003.1"/>
</dbReference>
<dbReference type="STRING" id="745820.SAMN04488053_103111"/>
<comment type="similarity">
    <text evidence="1 7">Belongs to the acylphosphatase family.</text>
</comment>
<reference evidence="10" key="1">
    <citation type="submission" date="2016-10" db="EMBL/GenBank/DDBJ databases">
        <authorList>
            <person name="Varghese N."/>
            <person name="Submissions S."/>
        </authorList>
    </citation>
    <scope>NUCLEOTIDE SEQUENCE [LARGE SCALE GENOMIC DNA]</scope>
    <source>
        <strain evidence="10">CGMCC 1.10369</strain>
    </source>
</reference>
<gene>
    <name evidence="9" type="ORF">SAMN04488053_103111</name>
</gene>
<evidence type="ECO:0000256" key="5">
    <source>
        <dbReference type="PROSITE-ProRule" id="PRU00520"/>
    </source>
</evidence>
<dbReference type="PANTHER" id="PTHR47268:SF4">
    <property type="entry name" value="ACYLPHOSPHATASE"/>
    <property type="match status" value="1"/>
</dbReference>
<protein>
    <recommendedName>
        <fullName evidence="3 5">Acylphosphatase</fullName>
        <ecNumber evidence="2 5">3.6.1.7</ecNumber>
    </recommendedName>
</protein>
<accession>A0A1H0DWI4</accession>
<evidence type="ECO:0000259" key="8">
    <source>
        <dbReference type="PROSITE" id="PS51160"/>
    </source>
</evidence>
<feature type="active site" evidence="5">
    <location>
        <position position="18"/>
    </location>
</feature>
<dbReference type="EC" id="3.6.1.7" evidence="2 5"/>
<dbReference type="EMBL" id="FNIL01000003">
    <property type="protein sequence ID" value="SDN74449.1"/>
    <property type="molecule type" value="Genomic_DNA"/>
</dbReference>
<dbReference type="InterPro" id="IPR020456">
    <property type="entry name" value="Acylphosphatase"/>
</dbReference>
<dbReference type="PROSITE" id="PS00150">
    <property type="entry name" value="ACYLPHOSPHATASE_1"/>
    <property type="match status" value="1"/>
</dbReference>
<dbReference type="SUPFAM" id="SSF54975">
    <property type="entry name" value="Acylphosphatase/BLUF domain-like"/>
    <property type="match status" value="1"/>
</dbReference>
<evidence type="ECO:0000256" key="2">
    <source>
        <dbReference type="ARBA" id="ARBA00012150"/>
    </source>
</evidence>
<proteinExistence type="inferred from homology"/>
<evidence type="ECO:0000256" key="4">
    <source>
        <dbReference type="ARBA" id="ARBA00047645"/>
    </source>
</evidence>
<dbReference type="Pfam" id="PF00708">
    <property type="entry name" value="Acylphosphatase"/>
    <property type="match status" value="1"/>
</dbReference>
<dbReference type="PANTHER" id="PTHR47268">
    <property type="entry name" value="ACYLPHOSPHATASE"/>
    <property type="match status" value="1"/>
</dbReference>
<dbReference type="InterPro" id="IPR036046">
    <property type="entry name" value="Acylphosphatase-like_dom_sf"/>
</dbReference>
<comment type="catalytic activity">
    <reaction evidence="4 5 6">
        <text>an acyl phosphate + H2O = a carboxylate + phosphate + H(+)</text>
        <dbReference type="Rhea" id="RHEA:14965"/>
        <dbReference type="ChEBI" id="CHEBI:15377"/>
        <dbReference type="ChEBI" id="CHEBI:15378"/>
        <dbReference type="ChEBI" id="CHEBI:29067"/>
        <dbReference type="ChEBI" id="CHEBI:43474"/>
        <dbReference type="ChEBI" id="CHEBI:59918"/>
        <dbReference type="EC" id="3.6.1.7"/>
    </reaction>
</comment>
<dbReference type="InterPro" id="IPR001792">
    <property type="entry name" value="Acylphosphatase-like_dom"/>
</dbReference>
<dbReference type="PRINTS" id="PR00112">
    <property type="entry name" value="ACYLPHPHTASE"/>
</dbReference>
<keyword evidence="10" id="KW-1185">Reference proteome</keyword>
<dbReference type="OrthoDB" id="9808093at2"/>
<evidence type="ECO:0000256" key="7">
    <source>
        <dbReference type="RuleBase" id="RU004168"/>
    </source>
</evidence>
<feature type="active site" evidence="5">
    <location>
        <position position="36"/>
    </location>
</feature>
<dbReference type="PROSITE" id="PS00151">
    <property type="entry name" value="ACYLPHOSPHATASE_2"/>
    <property type="match status" value="1"/>
</dbReference>
<dbReference type="Proteomes" id="UP000198778">
    <property type="component" value="Unassembled WGS sequence"/>
</dbReference>
<feature type="domain" description="Acylphosphatase-like" evidence="8">
    <location>
        <begin position="3"/>
        <end position="90"/>
    </location>
</feature>